<dbReference type="AlphaFoldDB" id="A0A0W7TQ77"/>
<dbReference type="EMBL" id="LMUA01000014">
    <property type="protein sequence ID" value="KUE75966.1"/>
    <property type="molecule type" value="Genomic_DNA"/>
</dbReference>
<name>A0A0W7TQ77_9FIRM</name>
<keyword evidence="5 6" id="KW-0472">Membrane</keyword>
<evidence type="ECO:0000256" key="4">
    <source>
        <dbReference type="ARBA" id="ARBA00022989"/>
    </source>
</evidence>
<dbReference type="RefSeq" id="WP_058723356.1">
    <property type="nucleotide sequence ID" value="NZ_DBGEBT010000063.1"/>
</dbReference>
<evidence type="ECO:0000313" key="9">
    <source>
        <dbReference type="Proteomes" id="UP000053433"/>
    </source>
</evidence>
<evidence type="ECO:0000256" key="5">
    <source>
        <dbReference type="ARBA" id="ARBA00023136"/>
    </source>
</evidence>
<evidence type="ECO:0000313" key="8">
    <source>
        <dbReference type="EMBL" id="KUE75966.1"/>
    </source>
</evidence>
<dbReference type="InterPro" id="IPR051791">
    <property type="entry name" value="Pra-immunoreactive"/>
</dbReference>
<keyword evidence="4 6" id="KW-1133">Transmembrane helix</keyword>
<organism evidence="8 9">
    <name type="scientific">Ruthenibacterium lactatiformans</name>
    <dbReference type="NCBI Taxonomy" id="1550024"/>
    <lineage>
        <taxon>Bacteria</taxon>
        <taxon>Bacillati</taxon>
        <taxon>Bacillota</taxon>
        <taxon>Clostridia</taxon>
        <taxon>Eubacteriales</taxon>
        <taxon>Oscillospiraceae</taxon>
        <taxon>Ruthenibacterium</taxon>
    </lineage>
</organism>
<proteinExistence type="predicted"/>
<comment type="caution">
    <text evidence="8">The sequence shown here is derived from an EMBL/GenBank/DDBJ whole genome shotgun (WGS) entry which is preliminary data.</text>
</comment>
<keyword evidence="3 6" id="KW-0812">Transmembrane</keyword>
<dbReference type="InterPro" id="IPR010432">
    <property type="entry name" value="RDD"/>
</dbReference>
<dbReference type="PANTHER" id="PTHR36115:SF6">
    <property type="entry name" value="PROLINE-RICH ANTIGEN HOMOLOG"/>
    <property type="match status" value="1"/>
</dbReference>
<evidence type="ECO:0000256" key="3">
    <source>
        <dbReference type="ARBA" id="ARBA00022692"/>
    </source>
</evidence>
<feature type="transmembrane region" description="Helical" evidence="6">
    <location>
        <begin position="12"/>
        <end position="28"/>
    </location>
</feature>
<dbReference type="PANTHER" id="PTHR36115">
    <property type="entry name" value="PROLINE-RICH ANTIGEN HOMOLOG-RELATED"/>
    <property type="match status" value="1"/>
</dbReference>
<reference evidence="8 9" key="1">
    <citation type="submission" date="2015-10" db="EMBL/GenBank/DDBJ databases">
        <title>A novel member of the family Ruminococcaceae isolated from human faeces.</title>
        <authorList>
            <person name="Shkoporov A.N."/>
            <person name="Chaplin A.V."/>
            <person name="Motuzova O.V."/>
            <person name="Kafarskaia L.I."/>
            <person name="Efimov B.A."/>
        </authorList>
    </citation>
    <scope>NUCLEOTIDE SEQUENCE [LARGE SCALE GENOMIC DNA]</scope>
    <source>
        <strain evidence="8 9">668</strain>
    </source>
</reference>
<evidence type="ECO:0000256" key="1">
    <source>
        <dbReference type="ARBA" id="ARBA00004651"/>
    </source>
</evidence>
<sequence length="168" mass="18432">MTRTCAPRTQRFGAWLIDSALVFLLWYLCTGSDLETVNVLMQTLDPTQPGALDQFAQAIFKMLTAFGLKAAFCQTAYYCLAPALLGRGRTIGKLLLRLRVADAAVPGEVSPSRLVLREFVGRTLLESLLVLPGLASAVLALFSSEGRTLHDRLSRTIVVQSKGWEEDD</sequence>
<keyword evidence="2" id="KW-1003">Cell membrane</keyword>
<protein>
    <recommendedName>
        <fullName evidence="7">RDD domain-containing protein</fullName>
    </recommendedName>
</protein>
<accession>A0A0W7TQ77</accession>
<evidence type="ECO:0000256" key="6">
    <source>
        <dbReference type="SAM" id="Phobius"/>
    </source>
</evidence>
<dbReference type="Proteomes" id="UP000053433">
    <property type="component" value="Unassembled WGS sequence"/>
</dbReference>
<dbReference type="Pfam" id="PF06271">
    <property type="entry name" value="RDD"/>
    <property type="match status" value="1"/>
</dbReference>
<gene>
    <name evidence="8" type="ORF">ASJ35_11320</name>
</gene>
<evidence type="ECO:0000259" key="7">
    <source>
        <dbReference type="Pfam" id="PF06271"/>
    </source>
</evidence>
<feature type="domain" description="RDD" evidence="7">
    <location>
        <begin position="6"/>
        <end position="154"/>
    </location>
</feature>
<comment type="subcellular location">
    <subcellularLocation>
        <location evidence="1">Cell membrane</location>
        <topology evidence="1">Multi-pass membrane protein</topology>
    </subcellularLocation>
</comment>
<dbReference type="GO" id="GO:0005886">
    <property type="term" value="C:plasma membrane"/>
    <property type="evidence" value="ECO:0007669"/>
    <property type="project" value="UniProtKB-SubCell"/>
</dbReference>
<evidence type="ECO:0000256" key="2">
    <source>
        <dbReference type="ARBA" id="ARBA00022475"/>
    </source>
</evidence>